<protein>
    <recommendedName>
        <fullName evidence="4">BppU N-terminal domain-containing protein</fullName>
    </recommendedName>
</protein>
<organism evidence="2 3">
    <name type="scientific">Clostridium mobile</name>
    <dbReference type="NCBI Taxonomy" id="2841512"/>
    <lineage>
        <taxon>Bacteria</taxon>
        <taxon>Bacillati</taxon>
        <taxon>Bacillota</taxon>
        <taxon>Clostridia</taxon>
        <taxon>Eubacteriales</taxon>
        <taxon>Clostridiaceae</taxon>
        <taxon>Clostridium</taxon>
    </lineage>
</organism>
<dbReference type="RefSeq" id="WP_216437838.1">
    <property type="nucleotide sequence ID" value="NZ_JAHLQF010000001.1"/>
</dbReference>
<evidence type="ECO:0000313" key="2">
    <source>
        <dbReference type="EMBL" id="MBU5483460.1"/>
    </source>
</evidence>
<evidence type="ECO:0008006" key="4">
    <source>
        <dbReference type="Google" id="ProtNLM"/>
    </source>
</evidence>
<evidence type="ECO:0000313" key="3">
    <source>
        <dbReference type="Proteomes" id="UP000726170"/>
    </source>
</evidence>
<feature type="coiled-coil region" evidence="1">
    <location>
        <begin position="197"/>
        <end position="234"/>
    </location>
</feature>
<proteinExistence type="predicted"/>
<feature type="coiled-coil region" evidence="1">
    <location>
        <begin position="121"/>
        <end position="155"/>
    </location>
</feature>
<gene>
    <name evidence="2" type="ORF">KQI86_03905</name>
</gene>
<comment type="caution">
    <text evidence="2">The sequence shown here is derived from an EMBL/GenBank/DDBJ whole genome shotgun (WGS) entry which is preliminary data.</text>
</comment>
<evidence type="ECO:0000256" key="1">
    <source>
        <dbReference type="SAM" id="Coils"/>
    </source>
</evidence>
<reference evidence="2 3" key="1">
    <citation type="submission" date="2021-06" db="EMBL/GenBank/DDBJ databases">
        <authorList>
            <person name="Sun Q."/>
            <person name="Li D."/>
        </authorList>
    </citation>
    <scope>NUCLEOTIDE SEQUENCE [LARGE SCALE GENOMIC DNA]</scope>
    <source>
        <strain evidence="2 3">MSJ-11</strain>
    </source>
</reference>
<keyword evidence="1" id="KW-0175">Coiled coil</keyword>
<dbReference type="Proteomes" id="UP000726170">
    <property type="component" value="Unassembled WGS sequence"/>
</dbReference>
<dbReference type="EMBL" id="JAHLQF010000001">
    <property type="protein sequence ID" value="MBU5483460.1"/>
    <property type="molecule type" value="Genomic_DNA"/>
</dbReference>
<name>A0ABS6EG63_9CLOT</name>
<sequence length="509" mass="58982">MFFNVKRSDPIRLHIRKGTVDDPYVDINEKLTVINNQIQLHEIPSEFERVIIDGYTEIMLDKYEETFHIEPNKFLVDYQTGMIKFNESEEKKDVTATYKGTGVIKYPASRIWVHSPNPWAVENLQELIDFIYKKEQELKDEVSNAIELIKNKTQEYMKFIQNKTQEFLTFLEDKKQEFIDFVQLKSDEFVAYVDKFIERAEEKIRDIDIHIDIARKQTEECKQATEESKKATEETLEAKQITEEATEKAIEATNKANEATRWSIEKTQESIEVTNKAIEETQLMKIDRFNTRLIWQEPVDVFASIDIVYPKPEMGWTTMTLDNGNIYRWDGFEWKYIGNMKGGIPLVNENSDGLMHKDDYIKLLGIEEGSQKNFIGEDAKNALPNYVHTKTIVFVIAAKKLKEGVQDVQIEFEEKGIIQSVSGICKTPGIEYTAIQLEKISDADMKAGHDNWVEVCETNKEVIFDYGEYKSTQASIVEREVNPLDSFRLNIKKLGGGIESITIKVRILV</sequence>
<keyword evidence="3" id="KW-1185">Reference proteome</keyword>
<accession>A0ABS6EG63</accession>